<dbReference type="PANTHER" id="PTHR23288">
    <property type="entry name" value="OCCLUDIN AND RNA POLYMERASE II ELONGATION FACTOR ELL"/>
    <property type="match status" value="1"/>
</dbReference>
<evidence type="ECO:0000256" key="6">
    <source>
        <dbReference type="PROSITE-ProRule" id="PRU01324"/>
    </source>
</evidence>
<feature type="region of interest" description="Disordered" evidence="7">
    <location>
        <begin position="108"/>
        <end position="138"/>
    </location>
</feature>
<feature type="compositionally biased region" description="Polar residues" evidence="7">
    <location>
        <begin position="217"/>
        <end position="238"/>
    </location>
</feature>
<evidence type="ECO:0000256" key="2">
    <source>
        <dbReference type="ARBA" id="ARBA00009171"/>
    </source>
</evidence>
<dbReference type="InterPro" id="IPR042065">
    <property type="entry name" value="E3_ELL-like"/>
</dbReference>
<evidence type="ECO:0000256" key="5">
    <source>
        <dbReference type="ARBA" id="ARBA00023242"/>
    </source>
</evidence>
<feature type="region of interest" description="Disordered" evidence="7">
    <location>
        <begin position="212"/>
        <end position="307"/>
    </location>
</feature>
<evidence type="ECO:0000313" key="10">
    <source>
        <dbReference type="Proteomes" id="UP001152798"/>
    </source>
</evidence>
<dbReference type="Pfam" id="PF07303">
    <property type="entry name" value="Occludin_ELL"/>
    <property type="match status" value="1"/>
</dbReference>
<protein>
    <recommendedName>
        <fullName evidence="8">OCEL domain-containing protein</fullName>
    </recommendedName>
</protein>
<gene>
    <name evidence="9" type="ORF">NEZAVI_LOCUS14996</name>
</gene>
<dbReference type="SUPFAM" id="SSF46785">
    <property type="entry name" value="Winged helix' DNA-binding domain"/>
    <property type="match status" value="1"/>
</dbReference>
<keyword evidence="10" id="KW-1185">Reference proteome</keyword>
<reference evidence="9" key="1">
    <citation type="submission" date="2022-01" db="EMBL/GenBank/DDBJ databases">
        <authorList>
            <person name="King R."/>
        </authorList>
    </citation>
    <scope>NUCLEOTIDE SEQUENCE</scope>
</reference>
<feature type="region of interest" description="Disordered" evidence="7">
    <location>
        <begin position="1"/>
        <end position="38"/>
    </location>
</feature>
<evidence type="ECO:0000256" key="4">
    <source>
        <dbReference type="ARBA" id="ARBA00023163"/>
    </source>
</evidence>
<dbReference type="InterPro" id="IPR036390">
    <property type="entry name" value="WH_DNA-bd_sf"/>
</dbReference>
<dbReference type="GO" id="GO:0006368">
    <property type="term" value="P:transcription elongation by RNA polymerase II"/>
    <property type="evidence" value="ECO:0007669"/>
    <property type="project" value="InterPro"/>
</dbReference>
<feature type="compositionally biased region" description="Basic residues" evidence="7">
    <location>
        <begin position="255"/>
        <end position="264"/>
    </location>
</feature>
<evidence type="ECO:0000259" key="8">
    <source>
        <dbReference type="PROSITE" id="PS51980"/>
    </source>
</evidence>
<dbReference type="GO" id="GO:0000987">
    <property type="term" value="F:cis-regulatory region sequence-specific DNA binding"/>
    <property type="evidence" value="ECO:0007669"/>
    <property type="project" value="TreeGrafter"/>
</dbReference>
<comment type="similarity">
    <text evidence="2 6">Belongs to the ELL/occludin family.</text>
</comment>
<dbReference type="OrthoDB" id="6284217at2759"/>
<feature type="compositionally biased region" description="Pro residues" evidence="7">
    <location>
        <begin position="266"/>
        <end position="303"/>
    </location>
</feature>
<comment type="subcellular location">
    <subcellularLocation>
        <location evidence="1">Nucleus</location>
    </subcellularLocation>
</comment>
<accession>A0A9P0HS29</accession>
<evidence type="ECO:0000313" key="9">
    <source>
        <dbReference type="EMBL" id="CAH1407221.1"/>
    </source>
</evidence>
<sequence length="414" mass="47662">MANHPALGQRSSSVFPITPILRDRKGPSSVYGTRDRGESLETVGSLPCKMRVHANEDVYETTRSRMQAAEKQQKENCTREIELDKTGIGRRVKVRSKVVNGGGIAARRSLPAVTTPPAPHTKPQGNNQAQKPGNPDLMKRPIRDRIIHLLAVRPYKKPELYATLNRDGIKEKDRSNLMNTILSVATIKDNTYHLMRHVWNDVQEDWPFYSEQDKQMLKSSDSQSPNSIHPGSPPSATEPSKRPGYYDGADGLLVKRQRISHYKRPVVPPATSVPPRGLPHPSPPTPPQDTSPPPPKHPPPPDLPKYRIDYTTIKDVDQRRKYKEDFNANYSEYKRLHSQVEQVSKKFTLLQEQLKKEEKGSEGWQRIKDQIMREYEENNRNTRHQDAKRRFHYLHEKLSHIKRLVMEYDEKQYS</sequence>
<evidence type="ECO:0000256" key="3">
    <source>
        <dbReference type="ARBA" id="ARBA00023015"/>
    </source>
</evidence>
<evidence type="ECO:0000256" key="1">
    <source>
        <dbReference type="ARBA" id="ARBA00004123"/>
    </source>
</evidence>
<proteinExistence type="inferred from homology"/>
<dbReference type="GO" id="GO:0032968">
    <property type="term" value="P:positive regulation of transcription elongation by RNA polymerase II"/>
    <property type="evidence" value="ECO:0007669"/>
    <property type="project" value="TreeGrafter"/>
</dbReference>
<dbReference type="PROSITE" id="PS51980">
    <property type="entry name" value="OCEL"/>
    <property type="match status" value="1"/>
</dbReference>
<dbReference type="Gene3D" id="1.10.10.2670">
    <property type="entry name" value="E3 ubiquitin-protein ligase"/>
    <property type="match status" value="1"/>
</dbReference>
<dbReference type="GO" id="GO:0042795">
    <property type="term" value="P:snRNA transcription by RNA polymerase II"/>
    <property type="evidence" value="ECO:0007669"/>
    <property type="project" value="TreeGrafter"/>
</dbReference>
<dbReference type="InterPro" id="IPR031176">
    <property type="entry name" value="ELL/occludin"/>
</dbReference>
<dbReference type="PANTHER" id="PTHR23288:SF17">
    <property type="entry name" value="RNA POLYMERASE II ELONGATION FACTOR ELL"/>
    <property type="match status" value="1"/>
</dbReference>
<dbReference type="InterPro" id="IPR010844">
    <property type="entry name" value="Occludin_ELL"/>
</dbReference>
<keyword evidence="5" id="KW-0539">Nucleus</keyword>
<name>A0A9P0HS29_NEZVI</name>
<dbReference type="GO" id="GO:0008023">
    <property type="term" value="C:transcription elongation factor complex"/>
    <property type="evidence" value="ECO:0007669"/>
    <property type="project" value="InterPro"/>
</dbReference>
<dbReference type="Gene3D" id="6.10.140.340">
    <property type="match status" value="1"/>
</dbReference>
<dbReference type="SUPFAM" id="SSF144292">
    <property type="entry name" value="occludin/ELL-like"/>
    <property type="match status" value="1"/>
</dbReference>
<dbReference type="Pfam" id="PF10390">
    <property type="entry name" value="ELL"/>
    <property type="match status" value="1"/>
</dbReference>
<feature type="domain" description="OCEL" evidence="8">
    <location>
        <begin position="304"/>
        <end position="413"/>
    </location>
</feature>
<keyword evidence="4" id="KW-0804">Transcription</keyword>
<dbReference type="Proteomes" id="UP001152798">
    <property type="component" value="Chromosome 7"/>
</dbReference>
<dbReference type="InterPro" id="IPR019464">
    <property type="entry name" value="ELL_N"/>
</dbReference>
<dbReference type="AlphaFoldDB" id="A0A9P0HS29"/>
<keyword evidence="3" id="KW-0805">Transcription regulation</keyword>
<dbReference type="EMBL" id="OV725083">
    <property type="protein sequence ID" value="CAH1407221.1"/>
    <property type="molecule type" value="Genomic_DNA"/>
</dbReference>
<organism evidence="9 10">
    <name type="scientific">Nezara viridula</name>
    <name type="common">Southern green stink bug</name>
    <name type="synonym">Cimex viridulus</name>
    <dbReference type="NCBI Taxonomy" id="85310"/>
    <lineage>
        <taxon>Eukaryota</taxon>
        <taxon>Metazoa</taxon>
        <taxon>Ecdysozoa</taxon>
        <taxon>Arthropoda</taxon>
        <taxon>Hexapoda</taxon>
        <taxon>Insecta</taxon>
        <taxon>Pterygota</taxon>
        <taxon>Neoptera</taxon>
        <taxon>Paraneoptera</taxon>
        <taxon>Hemiptera</taxon>
        <taxon>Heteroptera</taxon>
        <taxon>Panheteroptera</taxon>
        <taxon>Pentatomomorpha</taxon>
        <taxon>Pentatomoidea</taxon>
        <taxon>Pentatomidae</taxon>
        <taxon>Pentatominae</taxon>
        <taxon>Nezara</taxon>
    </lineage>
</organism>
<evidence type="ECO:0000256" key="7">
    <source>
        <dbReference type="SAM" id="MobiDB-lite"/>
    </source>
</evidence>